<reference evidence="1 2" key="1">
    <citation type="submission" date="2024-10" db="EMBL/GenBank/DDBJ databases">
        <title>The Natural Products Discovery Center: Release of the First 8490 Sequenced Strains for Exploring Actinobacteria Biosynthetic Diversity.</title>
        <authorList>
            <person name="Kalkreuter E."/>
            <person name="Kautsar S.A."/>
            <person name="Yang D."/>
            <person name="Bader C.D."/>
            <person name="Teijaro C.N."/>
            <person name="Fluegel L."/>
            <person name="Davis C.M."/>
            <person name="Simpson J.R."/>
            <person name="Lauterbach L."/>
            <person name="Steele A.D."/>
            <person name="Gui C."/>
            <person name="Meng S."/>
            <person name="Li G."/>
            <person name="Viehrig K."/>
            <person name="Ye F."/>
            <person name="Su P."/>
            <person name="Kiefer A.F."/>
            <person name="Nichols A."/>
            <person name="Cepeda A.J."/>
            <person name="Yan W."/>
            <person name="Fan B."/>
            <person name="Jiang Y."/>
            <person name="Adhikari A."/>
            <person name="Zheng C.-J."/>
            <person name="Schuster L."/>
            <person name="Cowan T.M."/>
            <person name="Smanski M.J."/>
            <person name="Chevrette M.G."/>
            <person name="De Carvalho L.P.S."/>
            <person name="Shen B."/>
        </authorList>
    </citation>
    <scope>NUCLEOTIDE SEQUENCE [LARGE SCALE GENOMIC DNA]</scope>
    <source>
        <strain evidence="1 2">NPDC018013</strain>
    </source>
</reference>
<keyword evidence="2" id="KW-1185">Reference proteome</keyword>
<evidence type="ECO:0000313" key="1">
    <source>
        <dbReference type="EMBL" id="MFH8588301.1"/>
    </source>
</evidence>
<organism evidence="1 2">
    <name type="scientific">Streptomyces celluloflavus</name>
    <dbReference type="NCBI Taxonomy" id="58344"/>
    <lineage>
        <taxon>Bacteria</taxon>
        <taxon>Bacillati</taxon>
        <taxon>Actinomycetota</taxon>
        <taxon>Actinomycetes</taxon>
        <taxon>Kitasatosporales</taxon>
        <taxon>Streptomycetaceae</taxon>
        <taxon>Streptomyces</taxon>
    </lineage>
</organism>
<name>A0ABW7RJR4_9ACTN</name>
<evidence type="ECO:0000313" key="2">
    <source>
        <dbReference type="Proteomes" id="UP001610990"/>
    </source>
</evidence>
<dbReference type="RefSeq" id="WP_397675250.1">
    <property type="nucleotide sequence ID" value="NZ_JBIRFW010000011.1"/>
</dbReference>
<accession>A0ABW7RJR4</accession>
<dbReference type="Proteomes" id="UP001610990">
    <property type="component" value="Unassembled WGS sequence"/>
</dbReference>
<gene>
    <name evidence="1" type="ORF">ACH4GP_28555</name>
</gene>
<protein>
    <submittedName>
        <fullName evidence="1">Uncharacterized protein</fullName>
    </submittedName>
</protein>
<proteinExistence type="predicted"/>
<comment type="caution">
    <text evidence="1">The sequence shown here is derived from an EMBL/GenBank/DDBJ whole genome shotgun (WGS) entry which is preliminary data.</text>
</comment>
<dbReference type="EMBL" id="JBIRGH010000022">
    <property type="protein sequence ID" value="MFH8588301.1"/>
    <property type="molecule type" value="Genomic_DNA"/>
</dbReference>
<sequence>MTEVHEFVKRYGTGSAVQHMSCGVRPGQRGAGVFGPHEAGGAALLRMFVIRVALTSPYR</sequence>